<sequence>MEDASDEAWEADDFSEAAPEENCEEDSPPLSCIVVGAGWTGLATAAALRAFGVRDFVILESGNSPGSFWSQTYDRIRLHTPWHGLPCDGGEALFDFSMFKTREQVIKYLSNYHTRHSLHEHSLFGHRVRVAEPTPDGLWRVHVDTPCGPRALLCRRLAMCTSKLRRPYEPKLAGREAFPRCLHSSAFKSGADFRGARVLVVGCGNSGCEIALDLSLHGAAEVTMLVAGSRQFVNFNKFTELMQRAMEEGTAPCIEERAFADWSLRYGEPGFAEACAKRSALMKSIAEDTSDIGIQPPGQGFGEAQVEHGRIGVFDCGVLSLIRAGKIRVHHAPLSRLDATGAVLSDGTRLEVDAIILATGFEPSYEDFFTDPERYLARGQKGKGVSPGCLTPRTDGNDRSSVNKSLYFVGSDHAVNGGMAMGMQGWSCGFRIAQSLGLLPANAKFTLDALPERQRDIIATRRQYQNVLRVSLTATALLVGFKLSRHFLAGGSRR</sequence>
<dbReference type="PANTHER" id="PTHR43539:SF78">
    <property type="entry name" value="FLAVIN-CONTAINING MONOOXYGENASE"/>
    <property type="match status" value="1"/>
</dbReference>
<dbReference type="Gene3D" id="3.50.50.60">
    <property type="entry name" value="FAD/NAD(P)-binding domain"/>
    <property type="match status" value="1"/>
</dbReference>
<dbReference type="GO" id="GO:0050660">
    <property type="term" value="F:flavin adenine dinucleotide binding"/>
    <property type="evidence" value="ECO:0007669"/>
    <property type="project" value="TreeGrafter"/>
</dbReference>
<dbReference type="AlphaFoldDB" id="A0AB34J0C9"/>
<dbReference type="PANTHER" id="PTHR43539">
    <property type="entry name" value="FLAVIN-BINDING MONOOXYGENASE-LIKE PROTEIN (AFU_ORTHOLOGUE AFUA_4G09220)"/>
    <property type="match status" value="1"/>
</dbReference>
<comment type="caution">
    <text evidence="3">The sequence shown here is derived from an EMBL/GenBank/DDBJ whole genome shotgun (WGS) entry which is preliminary data.</text>
</comment>
<gene>
    <name evidence="3" type="ORF">AB1Y20_006635</name>
</gene>
<keyword evidence="1" id="KW-0560">Oxidoreductase</keyword>
<feature type="region of interest" description="Disordered" evidence="2">
    <location>
        <begin position="1"/>
        <end position="27"/>
    </location>
</feature>
<accession>A0AB34J0C9</accession>
<evidence type="ECO:0000313" key="4">
    <source>
        <dbReference type="Proteomes" id="UP001515480"/>
    </source>
</evidence>
<dbReference type="InterPro" id="IPR050982">
    <property type="entry name" value="Auxin_biosynth/cation_transpt"/>
</dbReference>
<name>A0AB34J0C9_PRYPA</name>
<dbReference type="Pfam" id="PF13738">
    <property type="entry name" value="Pyr_redox_3"/>
    <property type="match status" value="1"/>
</dbReference>
<dbReference type="GO" id="GO:0004497">
    <property type="term" value="F:monooxygenase activity"/>
    <property type="evidence" value="ECO:0007669"/>
    <property type="project" value="TreeGrafter"/>
</dbReference>
<keyword evidence="4" id="KW-1185">Reference proteome</keyword>
<dbReference type="EMBL" id="JBGBPQ010000015">
    <property type="protein sequence ID" value="KAL1510315.1"/>
    <property type="molecule type" value="Genomic_DNA"/>
</dbReference>
<dbReference type="InterPro" id="IPR036188">
    <property type="entry name" value="FAD/NAD-bd_sf"/>
</dbReference>
<evidence type="ECO:0000256" key="2">
    <source>
        <dbReference type="SAM" id="MobiDB-lite"/>
    </source>
</evidence>
<protein>
    <submittedName>
        <fullName evidence="3">Uncharacterized protein</fullName>
    </submittedName>
</protein>
<evidence type="ECO:0000256" key="1">
    <source>
        <dbReference type="ARBA" id="ARBA00023002"/>
    </source>
</evidence>
<organism evidence="3 4">
    <name type="scientific">Prymnesium parvum</name>
    <name type="common">Toxic golden alga</name>
    <dbReference type="NCBI Taxonomy" id="97485"/>
    <lineage>
        <taxon>Eukaryota</taxon>
        <taxon>Haptista</taxon>
        <taxon>Haptophyta</taxon>
        <taxon>Prymnesiophyceae</taxon>
        <taxon>Prymnesiales</taxon>
        <taxon>Prymnesiaceae</taxon>
        <taxon>Prymnesium</taxon>
    </lineage>
</organism>
<dbReference type="SUPFAM" id="SSF51905">
    <property type="entry name" value="FAD/NAD(P)-binding domain"/>
    <property type="match status" value="1"/>
</dbReference>
<reference evidence="3 4" key="1">
    <citation type="journal article" date="2024" name="Science">
        <title>Giant polyketide synthase enzymes in the biosynthesis of giant marine polyether toxins.</title>
        <authorList>
            <person name="Fallon T.R."/>
            <person name="Shende V.V."/>
            <person name="Wierzbicki I.H."/>
            <person name="Pendleton A.L."/>
            <person name="Watervoot N.F."/>
            <person name="Auber R.P."/>
            <person name="Gonzalez D.J."/>
            <person name="Wisecaver J.H."/>
            <person name="Moore B.S."/>
        </authorList>
    </citation>
    <scope>NUCLEOTIDE SEQUENCE [LARGE SCALE GENOMIC DNA]</scope>
    <source>
        <strain evidence="3 4">12B1</strain>
    </source>
</reference>
<dbReference type="Proteomes" id="UP001515480">
    <property type="component" value="Unassembled WGS sequence"/>
</dbReference>
<proteinExistence type="predicted"/>
<evidence type="ECO:0000313" key="3">
    <source>
        <dbReference type="EMBL" id="KAL1510315.1"/>
    </source>
</evidence>